<protein>
    <submittedName>
        <fullName evidence="1">Uncharacterized protein</fullName>
    </submittedName>
</protein>
<accession>A0A0D8ID47</accession>
<dbReference type="Proteomes" id="UP000035704">
    <property type="component" value="Chromosome"/>
</dbReference>
<dbReference type="PATRIC" id="fig|84022.5.peg.3144"/>
<dbReference type="KEGG" id="cace:CACET_c16880"/>
<organism evidence="1 2">
    <name type="scientific">Clostridium aceticum</name>
    <dbReference type="NCBI Taxonomy" id="84022"/>
    <lineage>
        <taxon>Bacteria</taxon>
        <taxon>Bacillati</taxon>
        <taxon>Bacillota</taxon>
        <taxon>Clostridia</taxon>
        <taxon>Eubacteriales</taxon>
        <taxon>Clostridiaceae</taxon>
        <taxon>Clostridium</taxon>
    </lineage>
</organism>
<keyword evidence="2" id="KW-1185">Reference proteome</keyword>
<reference evidence="1 2" key="1">
    <citation type="submission" date="2014-10" db="EMBL/GenBank/DDBJ databases">
        <title>Genome sequence of Clostridium aceticum DSM 1496.</title>
        <authorList>
            <person name="Poehlein A."/>
            <person name="Schiel-Bengelsdorf B."/>
            <person name="Gottschalk G."/>
            <person name="Duerre P."/>
            <person name="Daniel R."/>
        </authorList>
    </citation>
    <scope>NUCLEOTIDE SEQUENCE [LARGE SCALE GENOMIC DNA]</scope>
    <source>
        <strain evidence="1 2">DSM 1496</strain>
    </source>
</reference>
<proteinExistence type="predicted"/>
<dbReference type="OrthoDB" id="2959992at2"/>
<sequence>MKKLLISIVFAAIMFSTPAIVFANAGPVFWQGHPSSTILSIEENSPIRVEKEDLVFDFSDDDHSFHTISGKVTATYEMFNPTNELQSVQMAFPFIGTLDSFVGEEIVITEDENVLEYDVYIGDVVNSYRDPLQVDKRTNFDFKSIVGTVTKNPYKAKHFTETEKGKRYIIDVKPTTDQRINFVIDFNFDHKKTKVLTNGFNRYERSGEKTKIAVWCYEPETLEVFVLGEDIDLKISAYTDGEFKEKTNFFTYEILTQEIELKQYLISYITSHINSKNIEMISDNQIYNLYAKSFDEYLTQNMGYVSEHDLLAQQHDQRMLTLVYTVEFPQNGRKTVGVSYRTSGTMDKTKTVKPLHTFEYILNPAANWKDFKNLNIKIITPEEAPYVVKSNIEWLNQENKLYTATLSSLPEEDLFFTLYAEEKITLLDKVGGNLQKRFGYLTPIVLGLVGLLMMGAVVMVILYKKTGNELE</sequence>
<name>A0A0D8ID47_9CLOT</name>
<dbReference type="STRING" id="84022.CACET_c16880"/>
<evidence type="ECO:0000313" key="1">
    <source>
        <dbReference type="EMBL" id="AKL95137.1"/>
    </source>
</evidence>
<evidence type="ECO:0000313" key="2">
    <source>
        <dbReference type="Proteomes" id="UP000035704"/>
    </source>
</evidence>
<gene>
    <name evidence="1" type="ORF">CACET_c16880</name>
</gene>
<dbReference type="EMBL" id="CP009687">
    <property type="protein sequence ID" value="AKL95137.1"/>
    <property type="molecule type" value="Genomic_DNA"/>
</dbReference>
<dbReference type="RefSeq" id="WP_044823864.1">
    <property type="nucleotide sequence ID" value="NZ_CP009687.1"/>
</dbReference>
<dbReference type="Gene3D" id="2.60.40.3680">
    <property type="match status" value="2"/>
</dbReference>
<dbReference type="AlphaFoldDB" id="A0A0D8ID47"/>